<accession>A0A2Z6R029</accession>
<dbReference type="GO" id="GO:0016787">
    <property type="term" value="F:hydrolase activity"/>
    <property type="evidence" value="ECO:0007669"/>
    <property type="project" value="InterPro"/>
</dbReference>
<evidence type="ECO:0000313" key="2">
    <source>
        <dbReference type="EMBL" id="GBB90954.1"/>
    </source>
</evidence>
<evidence type="ECO:0000313" key="4">
    <source>
        <dbReference type="Proteomes" id="UP000247702"/>
    </source>
</evidence>
<proteinExistence type="predicted"/>
<evidence type="ECO:0000259" key="1">
    <source>
        <dbReference type="Pfam" id="PF00149"/>
    </source>
</evidence>
<dbReference type="OrthoDB" id="412308at2759"/>
<protein>
    <submittedName>
        <fullName evidence="3">Phosphoesterase</fullName>
    </submittedName>
</protein>
<dbReference type="PANTHER" id="PTHR43143">
    <property type="entry name" value="METALLOPHOSPHOESTERASE, CALCINEURIN SUPERFAMILY"/>
    <property type="match status" value="1"/>
</dbReference>
<dbReference type="Proteomes" id="UP000247702">
    <property type="component" value="Unassembled WGS sequence"/>
</dbReference>
<dbReference type="InterPro" id="IPR004843">
    <property type="entry name" value="Calcineurin-like_PHP"/>
</dbReference>
<dbReference type="EMBL" id="BLAL01000043">
    <property type="protein sequence ID" value="GES79024.1"/>
    <property type="molecule type" value="Genomic_DNA"/>
</dbReference>
<feature type="domain" description="Calcineurin-like phosphoesterase" evidence="1">
    <location>
        <begin position="36"/>
        <end position="257"/>
    </location>
</feature>
<dbReference type="Pfam" id="PF00149">
    <property type="entry name" value="Metallophos"/>
    <property type="match status" value="1"/>
</dbReference>
<name>A0A2Z6R029_9GLOM</name>
<dbReference type="Proteomes" id="UP000615446">
    <property type="component" value="Unassembled WGS sequence"/>
</dbReference>
<organism evidence="2 4">
    <name type="scientific">Rhizophagus clarus</name>
    <dbReference type="NCBI Taxonomy" id="94130"/>
    <lineage>
        <taxon>Eukaryota</taxon>
        <taxon>Fungi</taxon>
        <taxon>Fungi incertae sedis</taxon>
        <taxon>Mucoromycota</taxon>
        <taxon>Glomeromycotina</taxon>
        <taxon>Glomeromycetes</taxon>
        <taxon>Glomerales</taxon>
        <taxon>Glomeraceae</taxon>
        <taxon>Rhizophagus</taxon>
    </lineage>
</organism>
<evidence type="ECO:0000313" key="3">
    <source>
        <dbReference type="EMBL" id="GES79024.1"/>
    </source>
</evidence>
<reference evidence="2 4" key="1">
    <citation type="submission" date="2017-11" db="EMBL/GenBank/DDBJ databases">
        <title>The genome of Rhizophagus clarus HR1 reveals common genetic basis of auxotrophy among arbuscular mycorrhizal fungi.</title>
        <authorList>
            <person name="Kobayashi Y."/>
        </authorList>
    </citation>
    <scope>NUCLEOTIDE SEQUENCE [LARGE SCALE GENOMIC DNA]</scope>
    <source>
        <strain evidence="2 4">HR1</strain>
    </source>
</reference>
<comment type="caution">
    <text evidence="2">The sequence shown here is derived from an EMBL/GenBank/DDBJ whole genome shotgun (WGS) entry which is preliminary data.</text>
</comment>
<dbReference type="InterPro" id="IPR051918">
    <property type="entry name" value="STPP_CPPED1"/>
</dbReference>
<dbReference type="PANTHER" id="PTHR43143:SF1">
    <property type="entry name" value="SERINE_THREONINE-PROTEIN PHOSPHATASE CPPED1"/>
    <property type="match status" value="1"/>
</dbReference>
<dbReference type="STRING" id="94130.A0A2Z6R029"/>
<sequence>MAASEVIQAAGSTYRNSQKQQEDGPTVYYDSFTWIVVSDTQLPRALDGNGTECAYCNRSQSEQKNREHVSSMNTIIREKGAKFVIINGDLTEYGHDDEFEEYKGIYSRVNAPIRPGLGNHDYANNVDDCELNNCATRMVEFIRRLESTDMKCRTHRVKTCVGSLMYSWRDNGLAFIQLHNYPTYQRNISAPLIVYYITPSLNQLKTLLDKLKISGNPSVVLNLHDPNEHWGEGDRELFENLINSYNVAVVFAGHFHTVHGRYGSYGDIPLFLSGSAIYNTYLVVEADHTNNKLTVNRYSSVAGNAKFLGSDVVPLHRVFSKATPN</sequence>
<keyword evidence="4" id="KW-1185">Reference proteome</keyword>
<dbReference type="AlphaFoldDB" id="A0A2Z6R029"/>
<dbReference type="SUPFAM" id="SSF56300">
    <property type="entry name" value="Metallo-dependent phosphatases"/>
    <property type="match status" value="1"/>
</dbReference>
<gene>
    <name evidence="3" type="ORF">RCL2_000633700</name>
    <name evidence="2" type="ORF">RclHR1_18000010</name>
</gene>
<dbReference type="InterPro" id="IPR029052">
    <property type="entry name" value="Metallo-depent_PP-like"/>
</dbReference>
<dbReference type="Gene3D" id="3.60.21.10">
    <property type="match status" value="1"/>
</dbReference>
<reference evidence="3" key="2">
    <citation type="submission" date="2019-10" db="EMBL/GenBank/DDBJ databases">
        <title>Conservation and host-specific expression of non-tandemly repeated heterogenous ribosome RNA gene in arbuscular mycorrhizal fungi.</title>
        <authorList>
            <person name="Maeda T."/>
            <person name="Kobayashi Y."/>
            <person name="Nakagawa T."/>
            <person name="Ezawa T."/>
            <person name="Yamaguchi K."/>
            <person name="Bino T."/>
            <person name="Nishimoto Y."/>
            <person name="Shigenobu S."/>
            <person name="Kawaguchi M."/>
        </authorList>
    </citation>
    <scope>NUCLEOTIDE SEQUENCE</scope>
    <source>
        <strain evidence="3">HR1</strain>
    </source>
</reference>
<dbReference type="EMBL" id="BEXD01000892">
    <property type="protein sequence ID" value="GBB90954.1"/>
    <property type="molecule type" value="Genomic_DNA"/>
</dbReference>